<dbReference type="PANTHER" id="PTHR21310:SF37">
    <property type="entry name" value="AMINOGLYCOSIDE PHOSPHOTRANSFERASE DOMAIN-CONTAINING PROTEIN"/>
    <property type="match status" value="1"/>
</dbReference>
<name>A0A7R7XIY6_9EURO</name>
<reference evidence="1" key="1">
    <citation type="submission" date="2021-01" db="EMBL/GenBank/DDBJ databases">
        <authorList>
            <consortium name="Aspergillus puulaauensis MK2 genome sequencing consortium"/>
            <person name="Kazuki M."/>
            <person name="Futagami T."/>
        </authorList>
    </citation>
    <scope>NUCLEOTIDE SEQUENCE</scope>
    <source>
        <strain evidence="1">MK2</strain>
    </source>
</reference>
<evidence type="ECO:0000313" key="2">
    <source>
        <dbReference type="Proteomes" id="UP000654913"/>
    </source>
</evidence>
<organism evidence="1 2">
    <name type="scientific">Aspergillus puulaauensis</name>
    <dbReference type="NCBI Taxonomy" id="1220207"/>
    <lineage>
        <taxon>Eukaryota</taxon>
        <taxon>Fungi</taxon>
        <taxon>Dikarya</taxon>
        <taxon>Ascomycota</taxon>
        <taxon>Pezizomycotina</taxon>
        <taxon>Eurotiomycetes</taxon>
        <taxon>Eurotiomycetidae</taxon>
        <taxon>Eurotiales</taxon>
        <taxon>Aspergillaceae</taxon>
        <taxon>Aspergillus</taxon>
    </lineage>
</organism>
<dbReference type="PANTHER" id="PTHR21310">
    <property type="entry name" value="AMINOGLYCOSIDE PHOSPHOTRANSFERASE-RELATED-RELATED"/>
    <property type="match status" value="1"/>
</dbReference>
<keyword evidence="2" id="KW-1185">Reference proteome</keyword>
<dbReference type="GeneID" id="64971918"/>
<dbReference type="Proteomes" id="UP000654913">
    <property type="component" value="Chromosome 3"/>
</dbReference>
<protein>
    <recommendedName>
        <fullName evidence="3">Aminoglycoside phosphotransferase domain-containing protein</fullName>
    </recommendedName>
</protein>
<reference evidence="1" key="2">
    <citation type="submission" date="2021-02" db="EMBL/GenBank/DDBJ databases">
        <title>Aspergillus puulaauensis MK2 genome sequence.</title>
        <authorList>
            <person name="Futagami T."/>
            <person name="Mori K."/>
            <person name="Kadooka C."/>
            <person name="Tanaka T."/>
        </authorList>
    </citation>
    <scope>NUCLEOTIDE SEQUENCE</scope>
    <source>
        <strain evidence="1">MK2</strain>
    </source>
</reference>
<accession>A0A7R7XIY6</accession>
<dbReference type="RefSeq" id="XP_041554107.1">
    <property type="nucleotide sequence ID" value="XM_041701198.1"/>
</dbReference>
<evidence type="ECO:0000313" key="1">
    <source>
        <dbReference type="EMBL" id="BCS21913.1"/>
    </source>
</evidence>
<dbReference type="AlphaFoldDB" id="A0A7R7XIY6"/>
<dbReference type="KEGG" id="apuu:APUU_30138A"/>
<evidence type="ECO:0008006" key="3">
    <source>
        <dbReference type="Google" id="ProtNLM"/>
    </source>
</evidence>
<gene>
    <name evidence="1" type="ORF">APUU_30138A</name>
</gene>
<dbReference type="InterPro" id="IPR011009">
    <property type="entry name" value="Kinase-like_dom_sf"/>
</dbReference>
<dbReference type="SUPFAM" id="SSF56112">
    <property type="entry name" value="Protein kinase-like (PK-like)"/>
    <property type="match status" value="1"/>
</dbReference>
<dbReference type="OrthoDB" id="5412996at2759"/>
<sequence>MRTRMPFDDVAWEQSELISDTWVKDIFKPDNLRVLGNCIVKHRAGNAIELCDPRGGAFNVSFRMNFQVGNPALIRLTKPGTTMFPDEKSRYEVAVIALLRDRTSIPLPFVLHWGTKKESPLGDSAFMIMDYIENSGTMDALLNRPSFKREDRPILDPDIDTAKLDMLYGQMADILLQLSTVRLPRIGSITQVDDFTWEATSRPLTIVMNQLVALGTLPRANLPSTSFDSASSYFSSLADLHMDHLIHQRNDAVDSADDCRRKFVARTLFRKLAKEGRLASSTMDNGPFPIWCDDFRPANVLVNEDMEAVAVVDWEFSYAAPVEFSHAPPWWLLLEQPEYWPEGLDAWEGVFDMRLKTFINVLVARENGAIRRGRLREDQRLSGAMVRSWETGDFWVVYAARKSFAFDAIFWKKIEPRFFGASEVPEERWRDRLCLLDSEEKEDMEMLVKRKLEEMKERVLAWDVETSI</sequence>
<dbReference type="EMBL" id="AP024445">
    <property type="protein sequence ID" value="BCS21913.1"/>
    <property type="molecule type" value="Genomic_DNA"/>
</dbReference>
<proteinExistence type="predicted"/>
<dbReference type="InterPro" id="IPR051678">
    <property type="entry name" value="AGP_Transferase"/>
</dbReference>